<organism evidence="1">
    <name type="scientific">Schistocephalus solidus</name>
    <name type="common">Tapeworm</name>
    <dbReference type="NCBI Taxonomy" id="70667"/>
    <lineage>
        <taxon>Eukaryota</taxon>
        <taxon>Metazoa</taxon>
        <taxon>Spiralia</taxon>
        <taxon>Lophotrochozoa</taxon>
        <taxon>Platyhelminthes</taxon>
        <taxon>Cestoda</taxon>
        <taxon>Eucestoda</taxon>
        <taxon>Diphyllobothriidea</taxon>
        <taxon>Diphyllobothriidae</taxon>
        <taxon>Schistocephalus</taxon>
    </lineage>
</organism>
<dbReference type="EMBL" id="GEEE01009381">
    <property type="protein sequence ID" value="JAP53844.1"/>
    <property type="molecule type" value="Transcribed_RNA"/>
</dbReference>
<evidence type="ECO:0000313" key="1">
    <source>
        <dbReference type="EMBL" id="JAP53844.1"/>
    </source>
</evidence>
<protein>
    <submittedName>
        <fullName evidence="1">Uncharacterized protein</fullName>
    </submittedName>
</protein>
<gene>
    <name evidence="1" type="ORF">TR127363</name>
</gene>
<proteinExistence type="predicted"/>
<reference evidence="1" key="1">
    <citation type="submission" date="2016-01" db="EMBL/GenBank/DDBJ databases">
        <title>Reference transcriptome for the parasite Schistocephalus solidus: insights into the molecular evolution of parasitism.</title>
        <authorList>
            <person name="Hebert F.O."/>
            <person name="Grambauer S."/>
            <person name="Barber I."/>
            <person name="Landry C.R."/>
            <person name="Aubin-Horth N."/>
        </authorList>
    </citation>
    <scope>NUCLEOTIDE SEQUENCE</scope>
</reference>
<accession>A0A0X3PQ10</accession>
<sequence>MQVPCHNCLCHDMTAQLRNTHTRLSHTNQRSISLSLLMYSFGLVTRILSAASLGLLRNTSHFSLSGGKKSDSLCFFVYCGVNLHVSLRPELSDTGCSLSRGCPLCRISLLVSPLNIGRRGLLLSTPPTTEVIYHLQPGFRPSLVVIRLNFHFPLLTANPSIPVLMTEVSKWCWQKH</sequence>
<name>A0A0X3PQ10_SCHSO</name>
<dbReference type="AlphaFoldDB" id="A0A0X3PQ10"/>